<evidence type="ECO:0000256" key="5">
    <source>
        <dbReference type="ARBA" id="ARBA00023242"/>
    </source>
</evidence>
<evidence type="ECO:0000256" key="4">
    <source>
        <dbReference type="ARBA" id="ARBA00023163"/>
    </source>
</evidence>
<dbReference type="Gene3D" id="1.20.5.170">
    <property type="match status" value="1"/>
</dbReference>
<dbReference type="GO" id="GO:0003677">
    <property type="term" value="F:DNA binding"/>
    <property type="evidence" value="ECO:0007669"/>
    <property type="project" value="UniProtKB-KW"/>
</dbReference>
<dbReference type="PROSITE" id="PS00036">
    <property type="entry name" value="BZIP_BASIC"/>
    <property type="match status" value="1"/>
</dbReference>
<comment type="caution">
    <text evidence="8">The sequence shown here is derived from an EMBL/GenBank/DDBJ whole genome shotgun (WGS) entry which is preliminary data.</text>
</comment>
<comment type="subcellular location">
    <subcellularLocation>
        <location evidence="1">Nucleus</location>
    </subcellularLocation>
</comment>
<dbReference type="GO" id="GO:0003700">
    <property type="term" value="F:DNA-binding transcription factor activity"/>
    <property type="evidence" value="ECO:0007669"/>
    <property type="project" value="InterPro"/>
</dbReference>
<dbReference type="SUPFAM" id="SSF57959">
    <property type="entry name" value="Leucine zipper domain"/>
    <property type="match status" value="1"/>
</dbReference>
<evidence type="ECO:0000313" key="9">
    <source>
        <dbReference type="Proteomes" id="UP001485043"/>
    </source>
</evidence>
<organism evidence="8 9">
    <name type="scientific">Apatococcus fuscideae</name>
    <dbReference type="NCBI Taxonomy" id="2026836"/>
    <lineage>
        <taxon>Eukaryota</taxon>
        <taxon>Viridiplantae</taxon>
        <taxon>Chlorophyta</taxon>
        <taxon>core chlorophytes</taxon>
        <taxon>Trebouxiophyceae</taxon>
        <taxon>Chlorellales</taxon>
        <taxon>Chlorellaceae</taxon>
        <taxon>Apatococcus</taxon>
    </lineage>
</organism>
<dbReference type="PANTHER" id="PTHR46324">
    <property type="entry name" value="BASIC LEUCINE ZIPPER 43-RELATED"/>
    <property type="match status" value="1"/>
</dbReference>
<evidence type="ECO:0000256" key="2">
    <source>
        <dbReference type="ARBA" id="ARBA00023015"/>
    </source>
</evidence>
<sequence length="245" mass="27463">MQPGAGIPRVPSLDFLRQLVGHQFNPSQFSQPPAVVPKQEAPQSEGQDSLDKETVAKAEVRRARRMLSNRESARRSRRRKQEHLSTLEDQLNDMQRDKDELFERLQRVESGAAERDRELHRLRQENAALKHQLEDGPKRPASAQKGIPRVGSWHHLPVEEQPPRKRLLSQADRDSPLEKMVAPEQPVPEPQQLQSAPSPVPPPPPVQMPNIPGDSNNGQLNSLPQQQAAPPAEQPALDNADHVGE</sequence>
<evidence type="ECO:0000256" key="6">
    <source>
        <dbReference type="SAM" id="MobiDB-lite"/>
    </source>
</evidence>
<dbReference type="SMART" id="SM00338">
    <property type="entry name" value="BRLZ"/>
    <property type="match status" value="1"/>
</dbReference>
<keyword evidence="3" id="KW-0238">DNA-binding</keyword>
<gene>
    <name evidence="8" type="ORF">WJX84_004430</name>
</gene>
<dbReference type="EMBL" id="JALJOV010000902">
    <property type="protein sequence ID" value="KAK9858862.1"/>
    <property type="molecule type" value="Genomic_DNA"/>
</dbReference>
<feature type="compositionally biased region" description="Basic and acidic residues" evidence="6">
    <location>
        <begin position="49"/>
        <end position="61"/>
    </location>
</feature>
<dbReference type="InterPro" id="IPR046347">
    <property type="entry name" value="bZIP_sf"/>
</dbReference>
<feature type="region of interest" description="Disordered" evidence="6">
    <location>
        <begin position="108"/>
        <end position="245"/>
    </location>
</feature>
<keyword evidence="4" id="KW-0804">Transcription</keyword>
<dbReference type="PANTHER" id="PTHR46324:SF26">
    <property type="entry name" value="OS02G0728001 PROTEIN"/>
    <property type="match status" value="1"/>
</dbReference>
<dbReference type="InterPro" id="IPR004827">
    <property type="entry name" value="bZIP"/>
</dbReference>
<feature type="compositionally biased region" description="Basic and acidic residues" evidence="6">
    <location>
        <begin position="108"/>
        <end position="124"/>
    </location>
</feature>
<keyword evidence="2" id="KW-0805">Transcription regulation</keyword>
<evidence type="ECO:0000259" key="7">
    <source>
        <dbReference type="PROSITE" id="PS50217"/>
    </source>
</evidence>
<dbReference type="InterPro" id="IPR044521">
    <property type="entry name" value="AtbZIP8/43"/>
</dbReference>
<dbReference type="GO" id="GO:0005634">
    <property type="term" value="C:nucleus"/>
    <property type="evidence" value="ECO:0007669"/>
    <property type="project" value="UniProtKB-SubCell"/>
</dbReference>
<feature type="region of interest" description="Disordered" evidence="6">
    <location>
        <begin position="24"/>
        <end position="95"/>
    </location>
</feature>
<feature type="compositionally biased region" description="Low complexity" evidence="6">
    <location>
        <begin position="224"/>
        <end position="236"/>
    </location>
</feature>
<dbReference type="FunFam" id="1.20.5.170:FF:000020">
    <property type="entry name" value="BZIP transcription factor"/>
    <property type="match status" value="1"/>
</dbReference>
<feature type="compositionally biased region" description="Pro residues" evidence="6">
    <location>
        <begin position="198"/>
        <end position="207"/>
    </location>
</feature>
<evidence type="ECO:0000313" key="8">
    <source>
        <dbReference type="EMBL" id="KAK9858862.1"/>
    </source>
</evidence>
<evidence type="ECO:0000256" key="1">
    <source>
        <dbReference type="ARBA" id="ARBA00004123"/>
    </source>
</evidence>
<feature type="compositionally biased region" description="Polar residues" evidence="6">
    <location>
        <begin position="213"/>
        <end position="223"/>
    </location>
</feature>
<accession>A0AAW1SVG1</accession>
<reference evidence="8 9" key="1">
    <citation type="journal article" date="2024" name="Nat. Commun.">
        <title>Phylogenomics reveals the evolutionary origins of lichenization in chlorophyte algae.</title>
        <authorList>
            <person name="Puginier C."/>
            <person name="Libourel C."/>
            <person name="Otte J."/>
            <person name="Skaloud P."/>
            <person name="Haon M."/>
            <person name="Grisel S."/>
            <person name="Petersen M."/>
            <person name="Berrin J.G."/>
            <person name="Delaux P.M."/>
            <person name="Dal Grande F."/>
            <person name="Keller J."/>
        </authorList>
    </citation>
    <scope>NUCLEOTIDE SEQUENCE [LARGE SCALE GENOMIC DNA]</scope>
    <source>
        <strain evidence="8 9">SAG 2523</strain>
    </source>
</reference>
<keyword evidence="9" id="KW-1185">Reference proteome</keyword>
<dbReference type="Pfam" id="PF00170">
    <property type="entry name" value="bZIP_1"/>
    <property type="match status" value="1"/>
</dbReference>
<proteinExistence type="predicted"/>
<evidence type="ECO:0000256" key="3">
    <source>
        <dbReference type="ARBA" id="ARBA00023125"/>
    </source>
</evidence>
<name>A0AAW1SVG1_9CHLO</name>
<dbReference type="PROSITE" id="PS50217">
    <property type="entry name" value="BZIP"/>
    <property type="match status" value="1"/>
</dbReference>
<dbReference type="Proteomes" id="UP001485043">
    <property type="component" value="Unassembled WGS sequence"/>
</dbReference>
<protein>
    <recommendedName>
        <fullName evidence="7">BZIP domain-containing protein</fullName>
    </recommendedName>
</protein>
<dbReference type="AlphaFoldDB" id="A0AAW1SVG1"/>
<keyword evidence="5" id="KW-0539">Nucleus</keyword>
<feature type="domain" description="BZIP" evidence="7">
    <location>
        <begin position="59"/>
        <end position="129"/>
    </location>
</feature>